<accession>A0A1A6A0S3</accession>
<dbReference type="AlphaFoldDB" id="A0A1A6A0S3"/>
<protein>
    <submittedName>
        <fullName evidence="2">Uncharacterized protein</fullName>
    </submittedName>
</protein>
<evidence type="ECO:0000256" key="1">
    <source>
        <dbReference type="SAM" id="Phobius"/>
    </source>
</evidence>
<dbReference type="VEuPathDB" id="FungiDB:I303_05937"/>
<proteinExistence type="predicted"/>
<sequence>MDTQGLEPKGKAKGKGKIGLASQAMSTARLFLVIILVLTNYTSARVTINPDQEIWDIILRFMQAQFFFNSGWKVLHVVGVSAVLAMALGFPDIILTGFSMLW</sequence>
<reference evidence="2" key="1">
    <citation type="submission" date="2013-07" db="EMBL/GenBank/DDBJ databases">
        <title>The Genome Sequence of Cryptococcus dejecticola CBS10117.</title>
        <authorList>
            <consortium name="The Broad Institute Genome Sequencing Platform"/>
            <person name="Cuomo C."/>
            <person name="Litvintseva A."/>
            <person name="Chen Y."/>
            <person name="Heitman J."/>
            <person name="Sun S."/>
            <person name="Springer D."/>
            <person name="Dromer F."/>
            <person name="Young S.K."/>
            <person name="Zeng Q."/>
            <person name="Gargeya S."/>
            <person name="Fitzgerald M."/>
            <person name="Abouelleil A."/>
            <person name="Alvarado L."/>
            <person name="Berlin A.M."/>
            <person name="Chapman S.B."/>
            <person name="Dewar J."/>
            <person name="Goldberg J."/>
            <person name="Griggs A."/>
            <person name="Gujja S."/>
            <person name="Hansen M."/>
            <person name="Howarth C."/>
            <person name="Imamovic A."/>
            <person name="Larimer J."/>
            <person name="McCowan C."/>
            <person name="Murphy C."/>
            <person name="Pearson M."/>
            <person name="Priest M."/>
            <person name="Roberts A."/>
            <person name="Saif S."/>
            <person name="Shea T."/>
            <person name="Sykes S."/>
            <person name="Wortman J."/>
            <person name="Nusbaum C."/>
            <person name="Birren B."/>
        </authorList>
    </citation>
    <scope>NUCLEOTIDE SEQUENCE [LARGE SCALE GENOMIC DNA]</scope>
    <source>
        <strain evidence="2">CBS 10117</strain>
    </source>
</reference>
<keyword evidence="1" id="KW-0812">Transmembrane</keyword>
<feature type="transmembrane region" description="Helical" evidence="1">
    <location>
        <begin position="20"/>
        <end position="41"/>
    </location>
</feature>
<gene>
    <name evidence="2" type="ORF">I303_05937</name>
</gene>
<name>A0A1A6A0S3_9TREE</name>
<evidence type="ECO:0000313" key="2">
    <source>
        <dbReference type="EMBL" id="OBR83657.1"/>
    </source>
</evidence>
<organism evidence="2">
    <name type="scientific">Kwoniella dejecticola CBS 10117</name>
    <dbReference type="NCBI Taxonomy" id="1296121"/>
    <lineage>
        <taxon>Eukaryota</taxon>
        <taxon>Fungi</taxon>
        <taxon>Dikarya</taxon>
        <taxon>Basidiomycota</taxon>
        <taxon>Agaricomycotina</taxon>
        <taxon>Tremellomycetes</taxon>
        <taxon>Tremellales</taxon>
        <taxon>Cryptococcaceae</taxon>
        <taxon>Kwoniella</taxon>
    </lineage>
</organism>
<keyword evidence="1" id="KW-0472">Membrane</keyword>
<dbReference type="EMBL" id="KI894033">
    <property type="protein sequence ID" value="OBR83657.1"/>
    <property type="molecule type" value="Genomic_DNA"/>
</dbReference>
<feature type="transmembrane region" description="Helical" evidence="1">
    <location>
        <begin position="74"/>
        <end position="98"/>
    </location>
</feature>
<keyword evidence="1" id="KW-1133">Transmembrane helix</keyword>